<comment type="cofactor">
    <cofactor evidence="1">
        <name>FAD</name>
        <dbReference type="ChEBI" id="CHEBI:57692"/>
    </cofactor>
</comment>
<dbReference type="RefSeq" id="WP_009211311.1">
    <property type="nucleotide sequence ID" value="NZ_BBWP01000045.1"/>
</dbReference>
<dbReference type="InterPro" id="IPR038299">
    <property type="entry name" value="DAO_C_sf"/>
</dbReference>
<evidence type="ECO:0000259" key="8">
    <source>
        <dbReference type="Pfam" id="PF16901"/>
    </source>
</evidence>
<gene>
    <name evidence="9" type="ORF">SI859A1_03501</name>
</gene>
<keyword evidence="10" id="KW-1185">Reference proteome</keyword>
<dbReference type="InterPro" id="IPR000447">
    <property type="entry name" value="G3P_DH_FAD-dep"/>
</dbReference>
<dbReference type="PANTHER" id="PTHR11985">
    <property type="entry name" value="GLYCEROL-3-PHOSPHATE DEHYDROGENASE"/>
    <property type="match status" value="1"/>
</dbReference>
<dbReference type="GO" id="GO:0004368">
    <property type="term" value="F:glycerol-3-phosphate dehydrogenase (quinone) activity"/>
    <property type="evidence" value="ECO:0007669"/>
    <property type="project" value="InterPro"/>
</dbReference>
<evidence type="ECO:0000313" key="10">
    <source>
        <dbReference type="Proteomes" id="UP000000321"/>
    </source>
</evidence>
<dbReference type="GO" id="GO:0006071">
    <property type="term" value="P:glycerol metabolic process"/>
    <property type="evidence" value="ECO:0007669"/>
    <property type="project" value="UniProtKB-KW"/>
</dbReference>
<evidence type="ECO:0000313" key="9">
    <source>
        <dbReference type="EMBL" id="EAS48863.1"/>
    </source>
</evidence>
<comment type="similarity">
    <text evidence="2">Belongs to the FAD-dependent glycerol-3-phosphate dehydrogenase family.</text>
</comment>
<protein>
    <submittedName>
        <fullName evidence="9">Putative glycerol-3-phosphate dehydrogenase</fullName>
    </submittedName>
</protein>
<evidence type="ECO:0000256" key="1">
    <source>
        <dbReference type="ARBA" id="ARBA00001974"/>
    </source>
</evidence>
<dbReference type="InterPro" id="IPR036188">
    <property type="entry name" value="FAD/NAD-bd_sf"/>
</dbReference>
<dbReference type="AlphaFoldDB" id="Q1YEN2"/>
<dbReference type="InterPro" id="IPR006076">
    <property type="entry name" value="FAD-dep_OxRdtase"/>
</dbReference>
<feature type="domain" description="FAD dependent oxidoreductase" evidence="7">
    <location>
        <begin position="35"/>
        <end position="378"/>
    </location>
</feature>
<evidence type="ECO:0000256" key="5">
    <source>
        <dbReference type="ARBA" id="ARBA00022827"/>
    </source>
</evidence>
<dbReference type="EMBL" id="AAPJ01000007">
    <property type="protein sequence ID" value="EAS48863.1"/>
    <property type="molecule type" value="Genomic_DNA"/>
</dbReference>
<dbReference type="PANTHER" id="PTHR11985:SF35">
    <property type="entry name" value="ANAEROBIC GLYCEROL-3-PHOSPHATE DEHYDROGENASE SUBUNIT A"/>
    <property type="match status" value="1"/>
</dbReference>
<dbReference type="PRINTS" id="PR01001">
    <property type="entry name" value="FADG3PDH"/>
</dbReference>
<keyword evidence="5" id="KW-0274">FAD</keyword>
<evidence type="ECO:0000256" key="4">
    <source>
        <dbReference type="ARBA" id="ARBA00022798"/>
    </source>
</evidence>
<evidence type="ECO:0000259" key="7">
    <source>
        <dbReference type="Pfam" id="PF01266"/>
    </source>
</evidence>
<keyword evidence="3" id="KW-0285">Flavoprotein</keyword>
<dbReference type="HOGENOM" id="CLU_015740_5_1_5"/>
<dbReference type="Gene3D" id="3.50.50.60">
    <property type="entry name" value="FAD/NAD(P)-binding domain"/>
    <property type="match status" value="1"/>
</dbReference>
<feature type="domain" description="Alpha-glycerophosphate oxidase C-terminal" evidence="8">
    <location>
        <begin position="436"/>
        <end position="562"/>
    </location>
</feature>
<reference evidence="9 10" key="1">
    <citation type="journal article" date="2008" name="Appl. Environ. Microbiol.">
        <title>Genomic insights into Mn(II) oxidation by the marine alphaproteobacterium Aurantimonas sp. strain SI85-9A1.</title>
        <authorList>
            <person name="Dick G.J."/>
            <person name="Podell S."/>
            <person name="Johnson H.A."/>
            <person name="Rivera-Espinoza Y."/>
            <person name="Bernier-Latmani R."/>
            <person name="McCarthy J.K."/>
            <person name="Torpey J.W."/>
            <person name="Clement B.G."/>
            <person name="Gaasterland T."/>
            <person name="Tebo B.M."/>
        </authorList>
    </citation>
    <scope>NUCLEOTIDE SEQUENCE [LARGE SCALE GENOMIC DNA]</scope>
    <source>
        <strain evidence="9 10">SI85-9A1</strain>
    </source>
</reference>
<dbReference type="InterPro" id="IPR031656">
    <property type="entry name" value="DAO_C"/>
</dbReference>
<dbReference type="Gene3D" id="1.10.8.870">
    <property type="entry name" value="Alpha-glycerophosphate oxidase, cap domain"/>
    <property type="match status" value="1"/>
</dbReference>
<dbReference type="Pfam" id="PF01266">
    <property type="entry name" value="DAO"/>
    <property type="match status" value="1"/>
</dbReference>
<dbReference type="BioCyc" id="AURANTIMONAS:SI859A1_03501-MONOMER"/>
<dbReference type="GO" id="GO:0046168">
    <property type="term" value="P:glycerol-3-phosphate catabolic process"/>
    <property type="evidence" value="ECO:0007669"/>
    <property type="project" value="TreeGrafter"/>
</dbReference>
<evidence type="ECO:0000256" key="2">
    <source>
        <dbReference type="ARBA" id="ARBA00007330"/>
    </source>
</evidence>
<evidence type="ECO:0000256" key="3">
    <source>
        <dbReference type="ARBA" id="ARBA00022630"/>
    </source>
</evidence>
<dbReference type="Proteomes" id="UP000000321">
    <property type="component" value="Unassembled WGS sequence"/>
</dbReference>
<evidence type="ECO:0000256" key="6">
    <source>
        <dbReference type="ARBA" id="ARBA00023002"/>
    </source>
</evidence>
<dbReference type="Pfam" id="PF16901">
    <property type="entry name" value="DAO_C"/>
    <property type="match status" value="1"/>
</dbReference>
<keyword evidence="4" id="KW-0319">Glycerol metabolism</keyword>
<organism evidence="9 10">
    <name type="scientific">Aurantimonas manganoxydans (strain ATCC BAA-1229 / DSM 21871 / SI85-9A1)</name>
    <dbReference type="NCBI Taxonomy" id="287752"/>
    <lineage>
        <taxon>Bacteria</taxon>
        <taxon>Pseudomonadati</taxon>
        <taxon>Pseudomonadota</taxon>
        <taxon>Alphaproteobacteria</taxon>
        <taxon>Hyphomicrobiales</taxon>
        <taxon>Aurantimonadaceae</taxon>
        <taxon>Aurantimonas</taxon>
    </lineage>
</organism>
<dbReference type="Gene3D" id="3.30.9.10">
    <property type="entry name" value="D-Amino Acid Oxidase, subunit A, domain 2"/>
    <property type="match status" value="1"/>
</dbReference>
<accession>Q1YEN2</accession>
<keyword evidence="6" id="KW-0560">Oxidoreductase</keyword>
<proteinExistence type="inferred from homology"/>
<comment type="caution">
    <text evidence="9">The sequence shown here is derived from an EMBL/GenBank/DDBJ whole genome shotgun (WGS) entry which is preliminary data.</text>
</comment>
<dbReference type="SUPFAM" id="SSF51905">
    <property type="entry name" value="FAD/NAD(P)-binding domain"/>
    <property type="match status" value="1"/>
</dbReference>
<dbReference type="OrthoDB" id="9766796at2"/>
<name>Q1YEN2_AURMS</name>
<sequence length="581" mass="62125">MNATDFPAGAPDATDDLDAAFPFDLPPLVEGDPVDVVILGAGVNGAGLFRDLCAQGVNCLIVDRGDFGGGASAAGSRLIEGGLAELEIGDLAGARQAASERNRLLKNAPHFVDMLPVVFPVFSWLGGLGAALATLLGTPTAPRQRGAILARLGLALHDRIAAAPVDTPRHQLLSRQAAGAAFPELASGIAAAGLYQDARITAPERLVYEMVKDGLDACPASRAANWTRLVSCFGGSLSFESEDSTDFAVRPTLVVNAAGPWIDEVNAALGAPEAQVAGRRQSHILLDHEALRRQLDGRVLRFEMAGDGRVLTAQDYLGRVLVGATDAPTDNPDEARCPDEDIAALLDALRTVLPDLEFTADQVVCTYARTVPATAPDEATGQTPRPGGPIPIIEADADRPFPILSLVGGRFTTYRQFAETATDTILQRLQRSRVQSTEHLAIGGGRNYPGNPLARSVWLAEASVATWLDEPRLETLLERYGTTALSIAHHICDHVDADRLPDSRSVSLREIDWIARNEDVVRLEDIVLRRLNLGVAGLFTSRDIEAIAIVAASALKWSPERRAAEIEAVTTLLRDTRRMRV</sequence>